<dbReference type="PATRIC" id="fig|1122985.7.peg.2906"/>
<gene>
    <name evidence="1" type="ORF">HMPREF1991_02810</name>
</gene>
<reference evidence="1 2" key="1">
    <citation type="submission" date="2013-08" db="EMBL/GenBank/DDBJ databases">
        <authorList>
            <person name="Weinstock G."/>
            <person name="Sodergren E."/>
            <person name="Wylie T."/>
            <person name="Fulton L."/>
            <person name="Fulton R."/>
            <person name="Fronick C."/>
            <person name="O'Laughlin M."/>
            <person name="Godfrey J."/>
            <person name="Miner T."/>
            <person name="Herter B."/>
            <person name="Appelbaum E."/>
            <person name="Cordes M."/>
            <person name="Lek S."/>
            <person name="Wollam A."/>
            <person name="Pepin K.H."/>
            <person name="Palsikar V.B."/>
            <person name="Mitreva M."/>
            <person name="Wilson R.K."/>
        </authorList>
    </citation>
    <scope>NUCLEOTIDE SEQUENCE [LARGE SCALE GENOMIC DNA]</scope>
    <source>
        <strain evidence="1 2">ATCC 15930</strain>
    </source>
</reference>
<evidence type="ECO:0000313" key="1">
    <source>
        <dbReference type="EMBL" id="KDR51098.1"/>
    </source>
</evidence>
<proteinExistence type="predicted"/>
<keyword evidence="2" id="KW-1185">Reference proteome</keyword>
<sequence>MFSNSNCLIAYRHACKRHTSTWNCPPINNPTTHHITTQQHTIIYRARVRVKVKD</sequence>
<accession>A0A069QDY5</accession>
<comment type="caution">
    <text evidence="1">The sequence shown here is derived from an EMBL/GenBank/DDBJ whole genome shotgun (WGS) entry which is preliminary data.</text>
</comment>
<protein>
    <submittedName>
        <fullName evidence="1">Uncharacterized protein</fullName>
    </submittedName>
</protein>
<dbReference type="EMBL" id="JNGW01000121">
    <property type="protein sequence ID" value="KDR51098.1"/>
    <property type="molecule type" value="Genomic_DNA"/>
</dbReference>
<dbReference type="Proteomes" id="UP000027442">
    <property type="component" value="Unassembled WGS sequence"/>
</dbReference>
<dbReference type="AlphaFoldDB" id="A0A069QDY5"/>
<dbReference type="HOGENOM" id="CLU_3046570_0_0_10"/>
<organism evidence="1 2">
    <name type="scientific">Hoylesella loescheii DSM 19665 = JCM 12249 = ATCC 15930</name>
    <dbReference type="NCBI Taxonomy" id="1122985"/>
    <lineage>
        <taxon>Bacteria</taxon>
        <taxon>Pseudomonadati</taxon>
        <taxon>Bacteroidota</taxon>
        <taxon>Bacteroidia</taxon>
        <taxon>Bacteroidales</taxon>
        <taxon>Prevotellaceae</taxon>
        <taxon>Hoylesella</taxon>
    </lineage>
</organism>
<evidence type="ECO:0000313" key="2">
    <source>
        <dbReference type="Proteomes" id="UP000027442"/>
    </source>
</evidence>
<name>A0A069QDY5_HOYLO</name>